<dbReference type="InterPro" id="IPR000847">
    <property type="entry name" value="LysR_HTH_N"/>
</dbReference>
<dbReference type="PROSITE" id="PS50931">
    <property type="entry name" value="HTH_LYSR"/>
    <property type="match status" value="1"/>
</dbReference>
<evidence type="ECO:0000256" key="4">
    <source>
        <dbReference type="ARBA" id="ARBA00023163"/>
    </source>
</evidence>
<dbReference type="SUPFAM" id="SSF53850">
    <property type="entry name" value="Periplasmic binding protein-like II"/>
    <property type="match status" value="1"/>
</dbReference>
<dbReference type="Proteomes" id="UP001201549">
    <property type="component" value="Unassembled WGS sequence"/>
</dbReference>
<evidence type="ECO:0000256" key="3">
    <source>
        <dbReference type="ARBA" id="ARBA00023125"/>
    </source>
</evidence>
<reference evidence="6 7" key="1">
    <citation type="submission" date="2022-02" db="EMBL/GenBank/DDBJ databases">
        <authorList>
            <person name="Zhuang L."/>
        </authorList>
    </citation>
    <scope>NUCLEOTIDE SEQUENCE [LARGE SCALE GENOMIC DNA]</scope>
    <source>
        <strain evidence="6 7">C32</strain>
    </source>
</reference>
<organism evidence="6 7">
    <name type="scientific">Shewanella electrica</name>
    <dbReference type="NCBI Taxonomy" id="515560"/>
    <lineage>
        <taxon>Bacteria</taxon>
        <taxon>Pseudomonadati</taxon>
        <taxon>Pseudomonadota</taxon>
        <taxon>Gammaproteobacteria</taxon>
        <taxon>Alteromonadales</taxon>
        <taxon>Shewanellaceae</taxon>
        <taxon>Shewanella</taxon>
    </lineage>
</organism>
<evidence type="ECO:0000256" key="1">
    <source>
        <dbReference type="ARBA" id="ARBA00009437"/>
    </source>
</evidence>
<dbReference type="SUPFAM" id="SSF46785">
    <property type="entry name" value="Winged helix' DNA-binding domain"/>
    <property type="match status" value="1"/>
</dbReference>
<dbReference type="Gene3D" id="3.40.190.290">
    <property type="match status" value="1"/>
</dbReference>
<dbReference type="InterPro" id="IPR005119">
    <property type="entry name" value="LysR_subst-bd"/>
</dbReference>
<keyword evidence="4" id="KW-0804">Transcription</keyword>
<evidence type="ECO:0000313" key="7">
    <source>
        <dbReference type="Proteomes" id="UP001201549"/>
    </source>
</evidence>
<dbReference type="EMBL" id="JAKOGG010000002">
    <property type="protein sequence ID" value="MCS4555404.1"/>
    <property type="molecule type" value="Genomic_DNA"/>
</dbReference>
<protein>
    <submittedName>
        <fullName evidence="6">LysR family transcriptional regulator</fullName>
    </submittedName>
</protein>
<gene>
    <name evidence="6" type="ORF">L9G74_03040</name>
</gene>
<comment type="similarity">
    <text evidence="1">Belongs to the LysR transcriptional regulatory family.</text>
</comment>
<name>A0ABT2FGF7_9GAMM</name>
<sequence length="309" mass="33287">MSAILNLDALKVLDAIDKKGSFAAAAESLYRVPSALTYTVQKLEQDLGSKLFERRGTRSALTPAGQLVLQEGREILAAAMRLEDAVRQLETGWETSISLALDTVLADSPLFGAIAEFSNLGKQVTINVSKEALGGGWDALYSKRADIAIGVSGELPRGQYEIAELGQVEFVFAVAAQHPLAQQRFATDLSANDAGVIPMSALLAYPAVVVADSSVSLSQRSSGLFASRQVIRVSSMPDKISMQQRGIGIGFLPKHLITDELASGELVMRQVEKPRGKLPLYMAWRKGEQGKALAWFVERLKNADWGLGA</sequence>
<proteinExistence type="inferred from homology"/>
<dbReference type="Pfam" id="PF00126">
    <property type="entry name" value="HTH_1"/>
    <property type="match status" value="1"/>
</dbReference>
<evidence type="ECO:0000256" key="2">
    <source>
        <dbReference type="ARBA" id="ARBA00023015"/>
    </source>
</evidence>
<comment type="caution">
    <text evidence="6">The sequence shown here is derived from an EMBL/GenBank/DDBJ whole genome shotgun (WGS) entry which is preliminary data.</text>
</comment>
<keyword evidence="3" id="KW-0238">DNA-binding</keyword>
<evidence type="ECO:0000259" key="5">
    <source>
        <dbReference type="PROSITE" id="PS50931"/>
    </source>
</evidence>
<dbReference type="RefSeq" id="WP_238894808.1">
    <property type="nucleotide sequence ID" value="NZ_JAKOGG010000002.1"/>
</dbReference>
<feature type="domain" description="HTH lysR-type" evidence="5">
    <location>
        <begin position="5"/>
        <end position="62"/>
    </location>
</feature>
<dbReference type="PANTHER" id="PTHR30126:SF4">
    <property type="entry name" value="LYSR FAMILY TRANSCRIPTIONAL REGULATOR"/>
    <property type="match status" value="1"/>
</dbReference>
<dbReference type="InterPro" id="IPR036390">
    <property type="entry name" value="WH_DNA-bd_sf"/>
</dbReference>
<keyword evidence="2" id="KW-0805">Transcription regulation</keyword>
<accession>A0ABT2FGF7</accession>
<dbReference type="Gene3D" id="1.10.10.10">
    <property type="entry name" value="Winged helix-like DNA-binding domain superfamily/Winged helix DNA-binding domain"/>
    <property type="match status" value="1"/>
</dbReference>
<dbReference type="PANTHER" id="PTHR30126">
    <property type="entry name" value="HTH-TYPE TRANSCRIPTIONAL REGULATOR"/>
    <property type="match status" value="1"/>
</dbReference>
<dbReference type="Pfam" id="PF03466">
    <property type="entry name" value="LysR_substrate"/>
    <property type="match status" value="1"/>
</dbReference>
<dbReference type="InterPro" id="IPR036388">
    <property type="entry name" value="WH-like_DNA-bd_sf"/>
</dbReference>
<evidence type="ECO:0000313" key="6">
    <source>
        <dbReference type="EMBL" id="MCS4555404.1"/>
    </source>
</evidence>
<reference evidence="7" key="2">
    <citation type="submission" date="2023-07" db="EMBL/GenBank/DDBJ databases">
        <title>Shewanella mangrovi sp. nov., an acetaldehyde- degrading bacterium isolated from mangrove sediment.</title>
        <authorList>
            <person name="Liu Y."/>
        </authorList>
    </citation>
    <scope>NUCLEOTIDE SEQUENCE [LARGE SCALE GENOMIC DNA]</scope>
    <source>
        <strain evidence="7">C32</strain>
    </source>
</reference>
<keyword evidence="7" id="KW-1185">Reference proteome</keyword>